<gene>
    <name evidence="1" type="ORF">dnl_33310</name>
</gene>
<accession>A0A975B910</accession>
<evidence type="ECO:0000313" key="2">
    <source>
        <dbReference type="Proteomes" id="UP000663720"/>
    </source>
</evidence>
<dbReference type="EMBL" id="CP061799">
    <property type="protein sequence ID" value="QTA81010.1"/>
    <property type="molecule type" value="Genomic_DNA"/>
</dbReference>
<protein>
    <submittedName>
        <fullName evidence="1">Uncharacterized protein</fullName>
    </submittedName>
</protein>
<proteinExistence type="predicted"/>
<dbReference type="KEGG" id="dli:dnl_33310"/>
<organism evidence="1 2">
    <name type="scientific">Desulfonema limicola</name>
    <dbReference type="NCBI Taxonomy" id="45656"/>
    <lineage>
        <taxon>Bacteria</taxon>
        <taxon>Pseudomonadati</taxon>
        <taxon>Thermodesulfobacteriota</taxon>
        <taxon>Desulfobacteria</taxon>
        <taxon>Desulfobacterales</taxon>
        <taxon>Desulfococcaceae</taxon>
        <taxon>Desulfonema</taxon>
    </lineage>
</organism>
<dbReference type="Proteomes" id="UP000663720">
    <property type="component" value="Chromosome"/>
</dbReference>
<keyword evidence="2" id="KW-1185">Reference proteome</keyword>
<reference evidence="1" key="1">
    <citation type="journal article" date="2021" name="Microb. Physiol.">
        <title>Proteogenomic Insights into the Physiology of Marine, Sulfate-Reducing, Filamentous Desulfonema limicola and Desulfonema magnum.</title>
        <authorList>
            <person name="Schnaars V."/>
            <person name="Wohlbrand L."/>
            <person name="Scheve S."/>
            <person name="Hinrichs C."/>
            <person name="Reinhardt R."/>
            <person name="Rabus R."/>
        </authorList>
    </citation>
    <scope>NUCLEOTIDE SEQUENCE</scope>
    <source>
        <strain evidence="1">5ac10</strain>
    </source>
</reference>
<dbReference type="AlphaFoldDB" id="A0A975B910"/>
<sequence length="48" mass="5710">MNILEVRQLTKTYTIENRQITILDKYLCINLLTFYVGWAEAERYPPAC</sequence>
<evidence type="ECO:0000313" key="1">
    <source>
        <dbReference type="EMBL" id="QTA81010.1"/>
    </source>
</evidence>
<name>A0A975B910_9BACT</name>